<evidence type="ECO:0000259" key="8">
    <source>
        <dbReference type="Pfam" id="PF08281"/>
    </source>
</evidence>
<dbReference type="CDD" id="cd06171">
    <property type="entry name" value="Sigma70_r4"/>
    <property type="match status" value="1"/>
</dbReference>
<dbReference type="InterPro" id="IPR000838">
    <property type="entry name" value="RNA_pol_sigma70_ECF_CS"/>
</dbReference>
<dbReference type="Pfam" id="PF04542">
    <property type="entry name" value="Sigma70_r2"/>
    <property type="match status" value="1"/>
</dbReference>
<dbReference type="Gene3D" id="1.10.10.10">
    <property type="entry name" value="Winged helix-like DNA-binding domain superfamily/Winged helix DNA-binding domain"/>
    <property type="match status" value="1"/>
</dbReference>
<evidence type="ECO:0000313" key="9">
    <source>
        <dbReference type="EMBL" id="KYD09123.1"/>
    </source>
</evidence>
<reference evidence="9 11" key="1">
    <citation type="submission" date="2016-01" db="EMBL/GenBank/DDBJ databases">
        <title>Genome Sequences of Twelve Sporeforming Bacillus Species Isolated from Foods.</title>
        <authorList>
            <person name="Berendsen E.M."/>
            <person name="Wells-Bennik M.H."/>
            <person name="Krawcyk A.O."/>
            <person name="De Jong A."/>
            <person name="Holsappel S."/>
            <person name="Eijlander R.T."/>
            <person name="Kuipers O.P."/>
        </authorList>
    </citation>
    <scope>NUCLEOTIDE SEQUENCE [LARGE SCALE GENOMIC DNA]</scope>
    <source>
        <strain evidence="9 11">B4102</strain>
    </source>
</reference>
<evidence type="ECO:0000256" key="4">
    <source>
        <dbReference type="ARBA" id="ARBA00023125"/>
    </source>
</evidence>
<dbReference type="Proteomes" id="UP000595512">
    <property type="component" value="Chromosome"/>
</dbReference>
<sequence>MEKQFYDIYEKYHQNLFQFLFYMVKSREHAEDLIQEVYIRILKSYHQFENRSSEKTWIFSIAKHVAFDFFRKQKRWKHRISDSFDGETNLISDPAPLPEEIALQNESIQMMYRCLDKCKLDQRLVLILRYIQSLSIQETASVLGWSEGKVKTTQHRALKTIRTLMQNEIEKGEENCGKIRLER</sequence>
<dbReference type="InterPro" id="IPR036388">
    <property type="entry name" value="WH-like_DNA-bd_sf"/>
</dbReference>
<feature type="domain" description="RNA polymerase sigma-70 region 2" evidence="7">
    <location>
        <begin position="8"/>
        <end position="75"/>
    </location>
</feature>
<gene>
    <name evidence="10" type="primary">sigX</name>
    <name evidence="9" type="ORF">B4102_2650</name>
    <name evidence="10" type="ORF">JGZ69_11160</name>
</gene>
<keyword evidence="3 6" id="KW-0731">Sigma factor</keyword>
<dbReference type="InterPro" id="IPR007627">
    <property type="entry name" value="RNA_pol_sigma70_r2"/>
</dbReference>
<dbReference type="PATRIC" id="fig|46224.3.peg.1852"/>
<dbReference type="Pfam" id="PF08281">
    <property type="entry name" value="Sigma70_r4_2"/>
    <property type="match status" value="1"/>
</dbReference>
<dbReference type="NCBIfam" id="TIGR02937">
    <property type="entry name" value="sigma70-ECF"/>
    <property type="match status" value="1"/>
</dbReference>
<evidence type="ECO:0000256" key="1">
    <source>
        <dbReference type="ARBA" id="ARBA00010641"/>
    </source>
</evidence>
<dbReference type="RefSeq" id="WP_066228974.1">
    <property type="nucleotide sequence ID" value="NZ_CP066701.1"/>
</dbReference>
<dbReference type="SUPFAM" id="SSF88659">
    <property type="entry name" value="Sigma3 and sigma4 domains of RNA polymerase sigma factors"/>
    <property type="match status" value="1"/>
</dbReference>
<dbReference type="Proteomes" id="UP000075666">
    <property type="component" value="Unassembled WGS sequence"/>
</dbReference>
<evidence type="ECO:0000256" key="3">
    <source>
        <dbReference type="ARBA" id="ARBA00023082"/>
    </source>
</evidence>
<organism evidence="9 11">
    <name type="scientific">Heyndrickxia sporothermodurans</name>
    <dbReference type="NCBI Taxonomy" id="46224"/>
    <lineage>
        <taxon>Bacteria</taxon>
        <taxon>Bacillati</taxon>
        <taxon>Bacillota</taxon>
        <taxon>Bacilli</taxon>
        <taxon>Bacillales</taxon>
        <taxon>Bacillaceae</taxon>
        <taxon>Heyndrickxia</taxon>
    </lineage>
</organism>
<comment type="similarity">
    <text evidence="1 6">Belongs to the sigma-70 factor family. ECF subfamily.</text>
</comment>
<dbReference type="STRING" id="46224.B4102_2650"/>
<evidence type="ECO:0000259" key="7">
    <source>
        <dbReference type="Pfam" id="PF04542"/>
    </source>
</evidence>
<dbReference type="InterPro" id="IPR013324">
    <property type="entry name" value="RNA_pol_sigma_r3/r4-like"/>
</dbReference>
<dbReference type="InterPro" id="IPR013249">
    <property type="entry name" value="RNA_pol_sigma70_r4_t2"/>
</dbReference>
<evidence type="ECO:0000256" key="5">
    <source>
        <dbReference type="ARBA" id="ARBA00023163"/>
    </source>
</evidence>
<dbReference type="OrthoDB" id="9794508at2"/>
<dbReference type="Gene3D" id="1.10.1740.10">
    <property type="match status" value="1"/>
</dbReference>
<name>A0A150L9U9_9BACI</name>
<protein>
    <recommendedName>
        <fullName evidence="6">RNA polymerase sigma factor</fullName>
    </recommendedName>
</protein>
<proteinExistence type="inferred from homology"/>
<dbReference type="NCBIfam" id="NF007220">
    <property type="entry name" value="PRK09639.1-5"/>
    <property type="match status" value="1"/>
</dbReference>
<dbReference type="GeneID" id="62497057"/>
<dbReference type="GO" id="GO:0003677">
    <property type="term" value="F:DNA binding"/>
    <property type="evidence" value="ECO:0007669"/>
    <property type="project" value="UniProtKB-KW"/>
</dbReference>
<dbReference type="EMBL" id="LQYN01000026">
    <property type="protein sequence ID" value="KYD09123.1"/>
    <property type="molecule type" value="Genomic_DNA"/>
</dbReference>
<reference evidence="10 12" key="2">
    <citation type="submission" date="2020-12" db="EMBL/GenBank/DDBJ databases">
        <title>Taxonomic evaluation of the Bacillus sporothermodurans group of bacteria based on whole genome sequences.</title>
        <authorList>
            <person name="Fiedler G."/>
            <person name="Herbstmann A.-D."/>
            <person name="Doll E."/>
            <person name="Wenning M."/>
            <person name="Brinks E."/>
            <person name="Kabisch J."/>
            <person name="Breitenwieser F."/>
            <person name="Lappann M."/>
            <person name="Boehnlein C."/>
            <person name="Franz C."/>
        </authorList>
    </citation>
    <scope>NUCLEOTIDE SEQUENCE [LARGE SCALE GENOMIC DNA]</scope>
    <source>
        <strain evidence="10 12">DSM 10599</strain>
    </source>
</reference>
<dbReference type="EMBL" id="CP066701">
    <property type="protein sequence ID" value="QQX27257.1"/>
    <property type="molecule type" value="Genomic_DNA"/>
</dbReference>
<dbReference type="GO" id="GO:0006352">
    <property type="term" value="P:DNA-templated transcription initiation"/>
    <property type="evidence" value="ECO:0007669"/>
    <property type="project" value="InterPro"/>
</dbReference>
<dbReference type="GO" id="GO:0016987">
    <property type="term" value="F:sigma factor activity"/>
    <property type="evidence" value="ECO:0007669"/>
    <property type="project" value="UniProtKB-KW"/>
</dbReference>
<feature type="domain" description="RNA polymerase sigma factor 70 region 4 type 2" evidence="8">
    <location>
        <begin position="109"/>
        <end position="160"/>
    </location>
</feature>
<evidence type="ECO:0000313" key="12">
    <source>
        <dbReference type="Proteomes" id="UP000595512"/>
    </source>
</evidence>
<dbReference type="PROSITE" id="PS01063">
    <property type="entry name" value="SIGMA70_ECF"/>
    <property type="match status" value="1"/>
</dbReference>
<evidence type="ECO:0000313" key="11">
    <source>
        <dbReference type="Proteomes" id="UP000075666"/>
    </source>
</evidence>
<dbReference type="KEGG" id="hspo:JGZ69_11160"/>
<dbReference type="PANTHER" id="PTHR43133">
    <property type="entry name" value="RNA POLYMERASE ECF-TYPE SIGMA FACTO"/>
    <property type="match status" value="1"/>
</dbReference>
<keyword evidence="4 6" id="KW-0238">DNA-binding</keyword>
<keyword evidence="5 6" id="KW-0804">Transcription</keyword>
<evidence type="ECO:0000313" key="10">
    <source>
        <dbReference type="EMBL" id="QQX27257.1"/>
    </source>
</evidence>
<dbReference type="InterPro" id="IPR014284">
    <property type="entry name" value="RNA_pol_sigma-70_dom"/>
</dbReference>
<dbReference type="AlphaFoldDB" id="A0A150L9U9"/>
<evidence type="ECO:0000256" key="6">
    <source>
        <dbReference type="RuleBase" id="RU000716"/>
    </source>
</evidence>
<dbReference type="GO" id="GO:0006950">
    <property type="term" value="P:response to stress"/>
    <property type="evidence" value="ECO:0007669"/>
    <property type="project" value="UniProtKB-ARBA"/>
</dbReference>
<dbReference type="InterPro" id="IPR013325">
    <property type="entry name" value="RNA_pol_sigma_r2"/>
</dbReference>
<dbReference type="InterPro" id="IPR039425">
    <property type="entry name" value="RNA_pol_sigma-70-like"/>
</dbReference>
<keyword evidence="11" id="KW-1185">Reference proteome</keyword>
<evidence type="ECO:0000256" key="2">
    <source>
        <dbReference type="ARBA" id="ARBA00023015"/>
    </source>
</evidence>
<keyword evidence="2 6" id="KW-0805">Transcription regulation</keyword>
<dbReference type="PANTHER" id="PTHR43133:SF60">
    <property type="entry name" value="RNA POLYMERASE SIGMA FACTOR SIGV"/>
    <property type="match status" value="1"/>
</dbReference>
<dbReference type="SUPFAM" id="SSF88946">
    <property type="entry name" value="Sigma2 domain of RNA polymerase sigma factors"/>
    <property type="match status" value="1"/>
</dbReference>
<accession>A0A150L9U9</accession>